<gene>
    <name evidence="1" type="ORF">HZF10_17650</name>
</gene>
<dbReference type="AlphaFoldDB" id="A0A7Y8Y5G3"/>
<comment type="caution">
    <text evidence="1">The sequence shown here is derived from an EMBL/GenBank/DDBJ whole genome shotgun (WGS) entry which is preliminary data.</text>
</comment>
<reference evidence="1 2" key="1">
    <citation type="submission" date="2020-07" db="EMBL/GenBank/DDBJ databases">
        <authorList>
            <person name="Sun Q."/>
        </authorList>
    </citation>
    <scope>NUCLEOTIDE SEQUENCE [LARGE SCALE GENOMIC DNA]</scope>
    <source>
        <strain evidence="1 2">MAH-1</strain>
    </source>
</reference>
<dbReference type="Proteomes" id="UP000535020">
    <property type="component" value="Unassembled WGS sequence"/>
</dbReference>
<keyword evidence="2" id="KW-1185">Reference proteome</keyword>
<protein>
    <recommendedName>
        <fullName evidence="3">Outer membrane lipoprotein carrier protein LolA</fullName>
    </recommendedName>
</protein>
<evidence type="ECO:0000313" key="2">
    <source>
        <dbReference type="Proteomes" id="UP000535020"/>
    </source>
</evidence>
<evidence type="ECO:0000313" key="1">
    <source>
        <dbReference type="EMBL" id="NYA72757.1"/>
    </source>
</evidence>
<proteinExistence type="predicted"/>
<accession>A0A7Y8Y5G3</accession>
<dbReference type="EMBL" id="JACBJI010000018">
    <property type="protein sequence ID" value="NYA72757.1"/>
    <property type="molecule type" value="Genomic_DNA"/>
</dbReference>
<organism evidence="1 2">
    <name type="scientific">Flavobacterium agri</name>
    <dbReference type="NCBI Taxonomy" id="2743471"/>
    <lineage>
        <taxon>Bacteria</taxon>
        <taxon>Pseudomonadati</taxon>
        <taxon>Bacteroidota</taxon>
        <taxon>Flavobacteriia</taxon>
        <taxon>Flavobacteriales</taxon>
        <taxon>Flavobacteriaceae</taxon>
        <taxon>Flavobacterium</taxon>
    </lineage>
</organism>
<dbReference type="RefSeq" id="WP_176007567.1">
    <property type="nucleotide sequence ID" value="NZ_JABWMI010000039.1"/>
</dbReference>
<name>A0A7Y8Y5G3_9FLAO</name>
<evidence type="ECO:0008006" key="3">
    <source>
        <dbReference type="Google" id="ProtNLM"/>
    </source>
</evidence>
<sequence>MKIAIFIIVNLVLMPCFGQQFEGIIVFQNSYQSKIKNQSNEHLAQLFGSTHTYQIKNERYKLSSNGELLQWQIYQPQENKLFTKLAVGDKLGIIELDKETEKVKSVQVNRKAVKILDYLCDEFVVQCKSSVQKYFIDSSLNINPEIFKNSKFNYQLAFLLKNQILPIKMVIEDGISICESIAIELKGETIDEKIFDVK</sequence>